<dbReference type="Proteomes" id="UP000243333">
    <property type="component" value="Unassembled WGS sequence"/>
</dbReference>
<keyword evidence="2 3" id="KW-0690">Ribosome biogenesis</keyword>
<evidence type="ECO:0000313" key="6">
    <source>
        <dbReference type="EMBL" id="SDF06536.1"/>
    </source>
</evidence>
<proteinExistence type="inferred from homology"/>
<evidence type="ECO:0000313" key="7">
    <source>
        <dbReference type="Proteomes" id="UP000243333"/>
    </source>
</evidence>
<evidence type="ECO:0000256" key="3">
    <source>
        <dbReference type="HAMAP-Rule" id="MF_01077"/>
    </source>
</evidence>
<name>A0A1G7I231_9FIRM</name>
<dbReference type="GO" id="GO:0005829">
    <property type="term" value="C:cytosol"/>
    <property type="evidence" value="ECO:0007669"/>
    <property type="project" value="TreeGrafter"/>
</dbReference>
<dbReference type="PANTHER" id="PTHR33867">
    <property type="entry name" value="RIBOSOME MATURATION FACTOR RIMP"/>
    <property type="match status" value="1"/>
</dbReference>
<evidence type="ECO:0000256" key="1">
    <source>
        <dbReference type="ARBA" id="ARBA00022490"/>
    </source>
</evidence>
<comment type="subcellular location">
    <subcellularLocation>
        <location evidence="3">Cytoplasm</location>
    </subcellularLocation>
</comment>
<sequence length="152" mass="17524">MSRQQVEKLVERLVQDIITDTNMELVDVEYVKEKDWYLRVFLDKPGGIEVEDCQWVSEQLEAKLDELDPIKESYYLEVSSPGLDRPLKKDRDFIRHIGEKVEVHTFAPFNGSKLIIGTLTGISETDIHLDVNGTAVSVPRDKTAQVRLYLEF</sequence>
<dbReference type="SUPFAM" id="SSF74942">
    <property type="entry name" value="YhbC-like, C-terminal domain"/>
    <property type="match status" value="1"/>
</dbReference>
<dbReference type="EMBL" id="FNBU01000002">
    <property type="protein sequence ID" value="SDF06536.1"/>
    <property type="molecule type" value="Genomic_DNA"/>
</dbReference>
<dbReference type="GO" id="GO:0006412">
    <property type="term" value="P:translation"/>
    <property type="evidence" value="ECO:0007669"/>
    <property type="project" value="TreeGrafter"/>
</dbReference>
<organism evidence="6 7">
    <name type="scientific">Sporolituus thermophilus DSM 23256</name>
    <dbReference type="NCBI Taxonomy" id="1123285"/>
    <lineage>
        <taxon>Bacteria</taxon>
        <taxon>Bacillati</taxon>
        <taxon>Bacillota</taxon>
        <taxon>Negativicutes</taxon>
        <taxon>Selenomonadales</taxon>
        <taxon>Sporomusaceae</taxon>
        <taxon>Sporolituus</taxon>
    </lineage>
</organism>
<dbReference type="Pfam" id="PF02576">
    <property type="entry name" value="RimP_N"/>
    <property type="match status" value="1"/>
</dbReference>
<comment type="similarity">
    <text evidence="3">Belongs to the RimP family.</text>
</comment>
<feature type="domain" description="Ribosome maturation factor RimP C-terminal" evidence="5">
    <location>
        <begin position="87"/>
        <end position="152"/>
    </location>
</feature>
<dbReference type="GO" id="GO:0000028">
    <property type="term" value="P:ribosomal small subunit assembly"/>
    <property type="evidence" value="ECO:0007669"/>
    <property type="project" value="TreeGrafter"/>
</dbReference>
<keyword evidence="1 3" id="KW-0963">Cytoplasm</keyword>
<dbReference type="InterPro" id="IPR036847">
    <property type="entry name" value="RimP_C_sf"/>
</dbReference>
<dbReference type="InterPro" id="IPR028998">
    <property type="entry name" value="RimP_C"/>
</dbReference>
<accession>A0A1G7I231</accession>
<keyword evidence="7" id="KW-1185">Reference proteome</keyword>
<gene>
    <name evidence="3" type="primary">rimP</name>
    <name evidence="6" type="ORF">SAMN05660235_00285</name>
</gene>
<dbReference type="CDD" id="cd01734">
    <property type="entry name" value="YlxS_C"/>
    <property type="match status" value="1"/>
</dbReference>
<evidence type="ECO:0000259" key="5">
    <source>
        <dbReference type="Pfam" id="PF17384"/>
    </source>
</evidence>
<dbReference type="RefSeq" id="WP_093687399.1">
    <property type="nucleotide sequence ID" value="NZ_FNBU01000002.1"/>
</dbReference>
<dbReference type="SUPFAM" id="SSF75420">
    <property type="entry name" value="YhbC-like, N-terminal domain"/>
    <property type="match status" value="1"/>
</dbReference>
<dbReference type="HAMAP" id="MF_01077">
    <property type="entry name" value="RimP"/>
    <property type="match status" value="1"/>
</dbReference>
<feature type="domain" description="Ribosome maturation factor RimP N-terminal" evidence="4">
    <location>
        <begin position="13"/>
        <end position="84"/>
    </location>
</feature>
<dbReference type="InterPro" id="IPR028989">
    <property type="entry name" value="RimP_N"/>
</dbReference>
<dbReference type="OrthoDB" id="9805006at2"/>
<dbReference type="STRING" id="1123285.SAMN05660235_00285"/>
<dbReference type="InterPro" id="IPR003728">
    <property type="entry name" value="Ribosome_maturation_RimP"/>
</dbReference>
<dbReference type="InterPro" id="IPR035956">
    <property type="entry name" value="RimP_N_sf"/>
</dbReference>
<evidence type="ECO:0000259" key="4">
    <source>
        <dbReference type="Pfam" id="PF02576"/>
    </source>
</evidence>
<dbReference type="FunFam" id="3.30.300.70:FF:000001">
    <property type="entry name" value="Ribosome maturation factor RimP"/>
    <property type="match status" value="1"/>
</dbReference>
<dbReference type="AlphaFoldDB" id="A0A1G7I231"/>
<protein>
    <recommendedName>
        <fullName evidence="3">Ribosome maturation factor RimP</fullName>
    </recommendedName>
</protein>
<reference evidence="7" key="1">
    <citation type="submission" date="2016-10" db="EMBL/GenBank/DDBJ databases">
        <authorList>
            <person name="Varghese N."/>
            <person name="Submissions S."/>
        </authorList>
    </citation>
    <scope>NUCLEOTIDE SEQUENCE [LARGE SCALE GENOMIC DNA]</scope>
    <source>
        <strain evidence="7">DSM 23256</strain>
    </source>
</reference>
<comment type="function">
    <text evidence="3">Required for maturation of 30S ribosomal subunits.</text>
</comment>
<dbReference type="Gene3D" id="3.30.300.70">
    <property type="entry name" value="RimP-like superfamily, N-terminal"/>
    <property type="match status" value="1"/>
</dbReference>
<dbReference type="PANTHER" id="PTHR33867:SF1">
    <property type="entry name" value="RIBOSOME MATURATION FACTOR RIMP"/>
    <property type="match status" value="1"/>
</dbReference>
<evidence type="ECO:0000256" key="2">
    <source>
        <dbReference type="ARBA" id="ARBA00022517"/>
    </source>
</evidence>
<dbReference type="Pfam" id="PF17384">
    <property type="entry name" value="DUF150_C"/>
    <property type="match status" value="1"/>
</dbReference>
<dbReference type="Gene3D" id="2.30.30.180">
    <property type="entry name" value="Ribosome maturation factor RimP, C-terminal domain"/>
    <property type="match status" value="1"/>
</dbReference>